<dbReference type="GeneID" id="112052816"/>
<feature type="transmembrane region" description="Helical" evidence="1">
    <location>
        <begin position="30"/>
        <end position="48"/>
    </location>
</feature>
<evidence type="ECO:0000313" key="3">
    <source>
        <dbReference type="RefSeq" id="XP_052741524.1"/>
    </source>
</evidence>
<keyword evidence="1" id="KW-0812">Transmembrane</keyword>
<sequence>MCYCKSQATLLQIIERAKCGDGRLSAIPTVVWTVGSAAIAHRIIFALFRRFLFRRVPFWEITLQHLLFIWMVMYSVHFWTAIVHVVKFLVKYCYETENSMPTMDDLKSEKLMQQWIIWMCAVLPLALYFHIRPKPVAPPLMIWITTSPWQRREMGAYGYYLSRPLSLHAPALSSRDQALALRRAFSDSSSAVIKESLNLKKRRNSKSI</sequence>
<reference evidence="3" key="1">
    <citation type="submission" date="2025-08" db="UniProtKB">
        <authorList>
            <consortium name="RefSeq"/>
        </authorList>
    </citation>
    <scope>IDENTIFICATION</scope>
</reference>
<feature type="transmembrane region" description="Helical" evidence="1">
    <location>
        <begin position="112"/>
        <end position="131"/>
    </location>
</feature>
<organism evidence="2 3">
    <name type="scientific">Bicyclus anynana</name>
    <name type="common">Squinting bush brown butterfly</name>
    <dbReference type="NCBI Taxonomy" id="110368"/>
    <lineage>
        <taxon>Eukaryota</taxon>
        <taxon>Metazoa</taxon>
        <taxon>Ecdysozoa</taxon>
        <taxon>Arthropoda</taxon>
        <taxon>Hexapoda</taxon>
        <taxon>Insecta</taxon>
        <taxon>Pterygota</taxon>
        <taxon>Neoptera</taxon>
        <taxon>Endopterygota</taxon>
        <taxon>Lepidoptera</taxon>
        <taxon>Glossata</taxon>
        <taxon>Ditrysia</taxon>
        <taxon>Papilionoidea</taxon>
        <taxon>Nymphalidae</taxon>
        <taxon>Satyrinae</taxon>
        <taxon>Satyrini</taxon>
        <taxon>Mycalesina</taxon>
        <taxon>Bicyclus</taxon>
    </lineage>
</organism>
<accession>A0ABM3LR10</accession>
<keyword evidence="2" id="KW-1185">Reference proteome</keyword>
<name>A0ABM3LR10_BICAN</name>
<protein>
    <submittedName>
        <fullName evidence="3">Uncharacterized protein LOC112052816</fullName>
    </submittedName>
</protein>
<evidence type="ECO:0000256" key="1">
    <source>
        <dbReference type="SAM" id="Phobius"/>
    </source>
</evidence>
<feature type="transmembrane region" description="Helical" evidence="1">
    <location>
        <begin position="68"/>
        <end position="92"/>
    </location>
</feature>
<gene>
    <name evidence="3" type="primary">LOC112052816</name>
</gene>
<keyword evidence="1" id="KW-0472">Membrane</keyword>
<proteinExistence type="predicted"/>
<dbReference type="RefSeq" id="XP_052741524.1">
    <property type="nucleotide sequence ID" value="XM_052885564.1"/>
</dbReference>
<evidence type="ECO:0000313" key="2">
    <source>
        <dbReference type="Proteomes" id="UP001652582"/>
    </source>
</evidence>
<keyword evidence="1" id="KW-1133">Transmembrane helix</keyword>
<dbReference type="Proteomes" id="UP001652582">
    <property type="component" value="Chromosome 14"/>
</dbReference>